<proteinExistence type="predicted"/>
<comment type="caution">
    <text evidence="1">The sequence shown here is derived from an EMBL/GenBank/DDBJ whole genome shotgun (WGS) entry which is preliminary data.</text>
</comment>
<gene>
    <name evidence="1" type="ORF">MNOR_LOCUS21899</name>
</gene>
<keyword evidence="2" id="KW-1185">Reference proteome</keyword>
<reference evidence="1 2" key="1">
    <citation type="submission" date="2024-05" db="EMBL/GenBank/DDBJ databases">
        <authorList>
            <person name="Wallberg A."/>
        </authorList>
    </citation>
    <scope>NUCLEOTIDE SEQUENCE [LARGE SCALE GENOMIC DNA]</scope>
</reference>
<evidence type="ECO:0000313" key="2">
    <source>
        <dbReference type="Proteomes" id="UP001497623"/>
    </source>
</evidence>
<dbReference type="EMBL" id="CAXKWB010017957">
    <property type="protein sequence ID" value="CAL4119934.1"/>
    <property type="molecule type" value="Genomic_DNA"/>
</dbReference>
<organism evidence="1 2">
    <name type="scientific">Meganyctiphanes norvegica</name>
    <name type="common">Northern krill</name>
    <name type="synonym">Thysanopoda norvegica</name>
    <dbReference type="NCBI Taxonomy" id="48144"/>
    <lineage>
        <taxon>Eukaryota</taxon>
        <taxon>Metazoa</taxon>
        <taxon>Ecdysozoa</taxon>
        <taxon>Arthropoda</taxon>
        <taxon>Crustacea</taxon>
        <taxon>Multicrustacea</taxon>
        <taxon>Malacostraca</taxon>
        <taxon>Eumalacostraca</taxon>
        <taxon>Eucarida</taxon>
        <taxon>Euphausiacea</taxon>
        <taxon>Euphausiidae</taxon>
        <taxon>Meganyctiphanes</taxon>
    </lineage>
</organism>
<accession>A0AAV2RAJ7</accession>
<evidence type="ECO:0000313" key="1">
    <source>
        <dbReference type="EMBL" id="CAL4119934.1"/>
    </source>
</evidence>
<dbReference type="AlphaFoldDB" id="A0AAV2RAJ7"/>
<name>A0AAV2RAJ7_MEGNR</name>
<dbReference type="Proteomes" id="UP001497623">
    <property type="component" value="Unassembled WGS sequence"/>
</dbReference>
<protein>
    <submittedName>
        <fullName evidence="1">Uncharacterized protein</fullName>
    </submittedName>
</protein>
<sequence length="324" mass="36158">MNRRLLQVVICVLISSLCALSYLYGRFSGTDAMEDEKNTFLAYVRRSGIINKFENLSNIASSNMKVAVPSQGDENLVTNPVPIMSKNGLKQGITASLGCRVSVPVPDCSCKRTLLIPEVEQCQDNSINTLRYGSSSCSGLATLRGANQSVVSMSLSGTFPGEYFEGARILAQRVKSVYPGWVLRLYHHLDMKQINQREWLCSMMCNYPHVDMCPVVNLPGLGDISKSTVTVWRFSVVGDPLVARYSIRDADSPILQREVDAVNDWVKSGKCYHVMRDNYHHGVSMMGGMWGGCNWWKRTDAVKARQQLLLTRVQSSDQPSLWIC</sequence>